<sequence length="97" mass="10976">MINFSAHAVRQGETVEVTVNGILPNSCTKIIISDFYPGNRVYIHDPGHAQLFLEVVTNIESGICIMNTVPFSITKHLHDNIHKDVEVYKRSVDYSNY</sequence>
<comment type="caution">
    <text evidence="1">The sequence shown here is derived from an EMBL/GenBank/DDBJ whole genome shotgun (WGS) entry which is preliminary data.</text>
</comment>
<dbReference type="Proteomes" id="UP000537204">
    <property type="component" value="Unassembled WGS sequence"/>
</dbReference>
<proteinExistence type="predicted"/>
<dbReference type="EMBL" id="JACHCE010000002">
    <property type="protein sequence ID" value="MBB5636126.1"/>
    <property type="molecule type" value="Genomic_DNA"/>
</dbReference>
<dbReference type="RefSeq" id="WP_183881369.1">
    <property type="nucleotide sequence ID" value="NZ_JACHCE010000002.1"/>
</dbReference>
<evidence type="ECO:0000313" key="2">
    <source>
        <dbReference type="Proteomes" id="UP000537204"/>
    </source>
</evidence>
<dbReference type="AlphaFoldDB" id="A0A7W9DYN7"/>
<name>A0A7W9DYN7_9SPHI</name>
<evidence type="ECO:0000313" key="1">
    <source>
        <dbReference type="EMBL" id="MBB5636126.1"/>
    </source>
</evidence>
<accession>A0A7W9DYN7</accession>
<protein>
    <submittedName>
        <fullName evidence="1">Uncharacterized protein</fullName>
    </submittedName>
</protein>
<organism evidence="1 2">
    <name type="scientific">Pedobacter cryoconitis</name>
    <dbReference type="NCBI Taxonomy" id="188932"/>
    <lineage>
        <taxon>Bacteria</taxon>
        <taxon>Pseudomonadati</taxon>
        <taxon>Bacteroidota</taxon>
        <taxon>Sphingobacteriia</taxon>
        <taxon>Sphingobacteriales</taxon>
        <taxon>Sphingobacteriaceae</taxon>
        <taxon>Pedobacter</taxon>
    </lineage>
</organism>
<gene>
    <name evidence="1" type="ORF">HDE68_002014</name>
</gene>
<reference evidence="1 2" key="1">
    <citation type="submission" date="2020-08" db="EMBL/GenBank/DDBJ databases">
        <title>Genomic Encyclopedia of Type Strains, Phase IV (KMG-V): Genome sequencing to study the core and pangenomes of soil and plant-associated prokaryotes.</title>
        <authorList>
            <person name="Whitman W."/>
        </authorList>
    </citation>
    <scope>NUCLEOTIDE SEQUENCE [LARGE SCALE GENOMIC DNA]</scope>
    <source>
        <strain evidence="1 2">S3M1</strain>
    </source>
</reference>